<feature type="transmembrane region" description="Helical" evidence="1">
    <location>
        <begin position="26"/>
        <end position="46"/>
    </location>
</feature>
<dbReference type="EMBL" id="CP002041">
    <property type="protein sequence ID" value="ADH70566.1"/>
    <property type="molecule type" value="Genomic_DNA"/>
</dbReference>
<evidence type="ECO:0000313" key="2">
    <source>
        <dbReference type="EMBL" id="ADH70566.1"/>
    </source>
</evidence>
<dbReference type="KEGG" id="nda:Ndas_5186"/>
<evidence type="ECO:0000313" key="3">
    <source>
        <dbReference type="Proteomes" id="UP000002219"/>
    </source>
</evidence>
<proteinExistence type="predicted"/>
<feature type="transmembrane region" description="Helical" evidence="1">
    <location>
        <begin position="181"/>
        <end position="198"/>
    </location>
</feature>
<geneLocation type="plasmid" evidence="3">
    <name>pNDAS01</name>
</geneLocation>
<sequence>MLGSPPPDTTGIPHVPRLRTPGRCRVITAAVLLPLFLVGTLVALYAETRRIAAHRGGDWRSGRAGLWRDALRAARLPRSCARIWWGFFTVACVLWSAREGAPLVGAAGFVFWGVIGLPGSPSHDLLLRLRAGREADDRSDPSAVPPVTLYRGRFRFLGVAAVLVMASLSAVLVFGTGEGDWYALVAAPLLPVLGLVVWQRTVYPEIRLTGTRLLLKRYAVWVSVPVEWVARVDAGNGVAVHFLDGRAFCSRAWGSTPARDEEAAQRITRFVQEAREGVPPSADRPLGWGRDLVAGPFAVWLGLVLAWMPTDI</sequence>
<evidence type="ECO:0000256" key="1">
    <source>
        <dbReference type="SAM" id="Phobius"/>
    </source>
</evidence>
<organism evidence="2 3">
    <name type="scientific">Nocardiopsis dassonvillei (strain ATCC 23218 / DSM 43111 / CIP 107115 / JCM 7437 / KCTC 9190 / NBRC 14626 / NCTC 10488 / NRRL B-5397 / IMRU 509)</name>
    <name type="common">Actinomadura dassonvillei</name>
    <dbReference type="NCBI Taxonomy" id="446468"/>
    <lineage>
        <taxon>Bacteria</taxon>
        <taxon>Bacillati</taxon>
        <taxon>Actinomycetota</taxon>
        <taxon>Actinomycetes</taxon>
        <taxon>Streptosporangiales</taxon>
        <taxon>Nocardiopsidaceae</taxon>
        <taxon>Nocardiopsis</taxon>
    </lineage>
</organism>
<dbReference type="AlphaFoldDB" id="D7B8Q8"/>
<gene>
    <name evidence="2" type="ordered locus">Ndas_5186</name>
</gene>
<keyword evidence="1" id="KW-0472">Membrane</keyword>
<dbReference type="Proteomes" id="UP000002219">
    <property type="component" value="Chromosome 2"/>
</dbReference>
<protein>
    <recommendedName>
        <fullName evidence="4">PH domain-containing protein</fullName>
    </recommendedName>
</protein>
<accession>D7B8Q8</accession>
<keyword evidence="1" id="KW-0812">Transmembrane</keyword>
<keyword evidence="3" id="KW-1185">Reference proteome</keyword>
<name>D7B8Q8_NOCDD</name>
<feature type="transmembrane region" description="Helical" evidence="1">
    <location>
        <begin position="156"/>
        <end position="175"/>
    </location>
</feature>
<reference evidence="2 3" key="1">
    <citation type="journal article" date="2010" name="Stand. Genomic Sci.">
        <title>Complete genome sequence of Nocardiopsis dassonvillei type strain (IMRU 509).</title>
        <authorList>
            <person name="Sun H."/>
            <person name="Lapidus A."/>
            <person name="Nolan M."/>
            <person name="Lucas S."/>
            <person name="Del Rio T.G."/>
            <person name="Tice H."/>
            <person name="Cheng J.F."/>
            <person name="Tapia R."/>
            <person name="Han C."/>
            <person name="Goodwin L."/>
            <person name="Pitluck S."/>
            <person name="Pagani I."/>
            <person name="Ivanova N."/>
            <person name="Mavromatis K."/>
            <person name="Mikhailova N."/>
            <person name="Pati A."/>
            <person name="Chen A."/>
            <person name="Palaniappan K."/>
            <person name="Land M."/>
            <person name="Hauser L."/>
            <person name="Chang Y.J."/>
            <person name="Jeffries C.D."/>
            <person name="Djao O.D."/>
            <person name="Rohde M."/>
            <person name="Sikorski J."/>
            <person name="Goker M."/>
            <person name="Woyke T."/>
            <person name="Bristow J."/>
            <person name="Eisen J.A."/>
            <person name="Markowitz V."/>
            <person name="Hugenholtz P."/>
            <person name="Kyrpides N.C."/>
            <person name="Klenk H.P."/>
        </authorList>
    </citation>
    <scope>NUCLEOTIDE SEQUENCE [LARGE SCALE GENOMIC DNA]</scope>
    <source>
        <strain evidence="3">ATCC 23218 / DSM 43111 / CIP 107115 / JCM 7437 / KCTC 9190 / NBRC 14626 / NCTC 10488 / NRRL B-5397 / IMRU 509</strain>
        <plasmid evidence="3">Chromosome 2</plasmid>
    </source>
</reference>
<dbReference type="HOGENOM" id="CLU_890907_0_0_11"/>
<evidence type="ECO:0008006" key="4">
    <source>
        <dbReference type="Google" id="ProtNLM"/>
    </source>
</evidence>
<keyword evidence="1" id="KW-1133">Transmembrane helix</keyword>